<gene>
    <name evidence="1" type="ORF">SFRICE_011252</name>
</gene>
<accession>A0A2H1V2V4</accession>
<reference evidence="1" key="1">
    <citation type="submission" date="2016-07" db="EMBL/GenBank/DDBJ databases">
        <authorList>
            <person name="Bretaudeau A."/>
        </authorList>
    </citation>
    <scope>NUCLEOTIDE SEQUENCE</scope>
    <source>
        <strain evidence="1">Rice</strain>
        <tissue evidence="1">Whole body</tissue>
    </source>
</reference>
<protein>
    <submittedName>
        <fullName evidence="1">SFRICE_011252</fullName>
    </submittedName>
</protein>
<organism evidence="1">
    <name type="scientific">Spodoptera frugiperda</name>
    <name type="common">Fall armyworm</name>
    <dbReference type="NCBI Taxonomy" id="7108"/>
    <lineage>
        <taxon>Eukaryota</taxon>
        <taxon>Metazoa</taxon>
        <taxon>Ecdysozoa</taxon>
        <taxon>Arthropoda</taxon>
        <taxon>Hexapoda</taxon>
        <taxon>Insecta</taxon>
        <taxon>Pterygota</taxon>
        <taxon>Neoptera</taxon>
        <taxon>Endopterygota</taxon>
        <taxon>Lepidoptera</taxon>
        <taxon>Glossata</taxon>
        <taxon>Ditrysia</taxon>
        <taxon>Noctuoidea</taxon>
        <taxon>Noctuidae</taxon>
        <taxon>Amphipyrinae</taxon>
        <taxon>Spodoptera</taxon>
    </lineage>
</organism>
<name>A0A2H1V2V4_SPOFR</name>
<proteinExistence type="predicted"/>
<evidence type="ECO:0000313" key="1">
    <source>
        <dbReference type="EMBL" id="SOQ35161.1"/>
    </source>
</evidence>
<sequence length="90" mass="10202">MSAASPHSKMPYDIMLWKSLKERAKRASASNAQHRMNSCHRIAMHSFEGMDSSLGTNGPARPEWYHGLTENRHFEDIQNHINPKANSARA</sequence>
<dbReference type="AlphaFoldDB" id="A0A2H1V2V4"/>
<dbReference type="EMBL" id="ODYU01000420">
    <property type="protein sequence ID" value="SOQ35161.1"/>
    <property type="molecule type" value="Genomic_DNA"/>
</dbReference>